<name>E6QIQ7_9ZZZZ</name>
<evidence type="ECO:0000313" key="1">
    <source>
        <dbReference type="EMBL" id="CBI07123.1"/>
    </source>
</evidence>
<accession>E6QIQ7</accession>
<sequence>MLVSPGGKFCAARKRITGFLLSSGTWAWFVRKAHAVSGLARPPPFDLAAIFPLKHENKCVYFNMLNLCRILYVRTKCPQPKENPWTQSFPHWNVPIRTLQAAPPALQLRRAMA</sequence>
<comment type="caution">
    <text evidence="1">The sequence shown here is derived from an EMBL/GenBank/DDBJ whole genome shotgun (WGS) entry which is preliminary data.</text>
</comment>
<reference evidence="1" key="1">
    <citation type="submission" date="2009-10" db="EMBL/GenBank/DDBJ databases">
        <title>Diversity of trophic interactions inside an arsenic-rich microbial ecosystem.</title>
        <authorList>
            <person name="Bertin P.N."/>
            <person name="Heinrich-Salmeron A."/>
            <person name="Pelletier E."/>
            <person name="Goulhen-Chollet F."/>
            <person name="Arsene-Ploetze F."/>
            <person name="Gallien S."/>
            <person name="Calteau A."/>
            <person name="Vallenet D."/>
            <person name="Casiot C."/>
            <person name="Chane-Woon-Ming B."/>
            <person name="Giloteaux L."/>
            <person name="Barakat M."/>
            <person name="Bonnefoy V."/>
            <person name="Bruneel O."/>
            <person name="Chandler M."/>
            <person name="Cleiss J."/>
            <person name="Duran R."/>
            <person name="Elbaz-Poulichet F."/>
            <person name="Fonknechten N."/>
            <person name="Lauga B."/>
            <person name="Mornico D."/>
            <person name="Ortet P."/>
            <person name="Schaeffer C."/>
            <person name="Siguier P."/>
            <person name="Alexander Thil Smith A."/>
            <person name="Van Dorsselaer A."/>
            <person name="Weissenbach J."/>
            <person name="Medigue C."/>
            <person name="Le Paslier D."/>
        </authorList>
    </citation>
    <scope>NUCLEOTIDE SEQUENCE</scope>
</reference>
<organism evidence="1">
    <name type="scientific">mine drainage metagenome</name>
    <dbReference type="NCBI Taxonomy" id="410659"/>
    <lineage>
        <taxon>unclassified sequences</taxon>
        <taxon>metagenomes</taxon>
        <taxon>ecological metagenomes</taxon>
    </lineage>
</organism>
<dbReference type="AlphaFoldDB" id="E6QIQ7"/>
<gene>
    <name evidence="1" type="ORF">CARN6_0437</name>
</gene>
<proteinExistence type="predicted"/>
<dbReference type="EMBL" id="CABQ01000065">
    <property type="protein sequence ID" value="CBI07123.1"/>
    <property type="molecule type" value="Genomic_DNA"/>
</dbReference>
<protein>
    <submittedName>
        <fullName evidence="1">Uncharacterized protein</fullName>
    </submittedName>
</protein>